<evidence type="ECO:0000259" key="1">
    <source>
        <dbReference type="PROSITE" id="PS50965"/>
    </source>
</evidence>
<feature type="domain" description="NERD" evidence="1">
    <location>
        <begin position="41"/>
        <end position="157"/>
    </location>
</feature>
<dbReference type="InterPro" id="IPR011528">
    <property type="entry name" value="NERD"/>
</dbReference>
<protein>
    <submittedName>
        <fullName evidence="2">NERD nuclease</fullName>
    </submittedName>
</protein>
<organism evidence="2 3">
    <name type="scientific">Heyndrickxia camelliae</name>
    <dbReference type="NCBI Taxonomy" id="1707093"/>
    <lineage>
        <taxon>Bacteria</taxon>
        <taxon>Bacillati</taxon>
        <taxon>Bacillota</taxon>
        <taxon>Bacilli</taxon>
        <taxon>Bacillales</taxon>
        <taxon>Bacillaceae</taxon>
        <taxon>Heyndrickxia</taxon>
    </lineage>
</organism>
<comment type="caution">
    <text evidence="2">The sequence shown here is derived from an EMBL/GenBank/DDBJ whole genome shotgun (WGS) entry which is preliminary data.</text>
</comment>
<evidence type="ECO:0000313" key="2">
    <source>
        <dbReference type="EMBL" id="PKR83966.1"/>
    </source>
</evidence>
<keyword evidence="3" id="KW-1185">Reference proteome</keyword>
<dbReference type="RefSeq" id="WP_101355169.1">
    <property type="nucleotide sequence ID" value="NZ_PIQO01000013.1"/>
</dbReference>
<accession>A0A2N3LH84</accession>
<evidence type="ECO:0000313" key="3">
    <source>
        <dbReference type="Proteomes" id="UP000233440"/>
    </source>
</evidence>
<dbReference type="Proteomes" id="UP000233440">
    <property type="component" value="Unassembled WGS sequence"/>
</dbReference>
<dbReference type="OrthoDB" id="569879at2"/>
<proteinExistence type="predicted"/>
<name>A0A2N3LH84_9BACI</name>
<sequence>MITKERGVPIKLRKLEILLRRLHPLHSKMAIINEEYHKIRAGYLGEKSLDYFLSFLPEKQYYIFHYLRLPYQNHHFQIDTLILSPNFITILEVKNISGIITFDYNFNQLIRTKNGVEQAFQDPVSQVNRHQFQLKNFLQSSKFPNIPIIPQVVISNTSTLIKTEGQPRRPSTIITQSAGLLIQIENLSKMYKKEILNKNQLTKLIKFLLKKHTPDEYDVLNQLNINKNEILRGTHCPNCCKIPMYRNHGKWVCPSCHCASKTAHIESLIDFSLLFNKKVIANKEVRDFLEISSQTVATKILKALDLPSTGNGRSKMYHLHKIIDPLINN</sequence>
<dbReference type="AlphaFoldDB" id="A0A2N3LH84"/>
<reference evidence="2 3" key="1">
    <citation type="submission" date="2017-11" db="EMBL/GenBank/DDBJ databases">
        <title>Bacillus camelliae sp. nov., isolated from pu'er tea.</title>
        <authorList>
            <person name="Niu L."/>
        </authorList>
    </citation>
    <scope>NUCLEOTIDE SEQUENCE [LARGE SCALE GENOMIC DNA]</scope>
    <source>
        <strain evidence="2 3">7578-1</strain>
    </source>
</reference>
<dbReference type="EMBL" id="PIQO01000013">
    <property type="protein sequence ID" value="PKR83966.1"/>
    <property type="molecule type" value="Genomic_DNA"/>
</dbReference>
<dbReference type="PROSITE" id="PS50965">
    <property type="entry name" value="NERD"/>
    <property type="match status" value="1"/>
</dbReference>
<dbReference type="Pfam" id="PF08378">
    <property type="entry name" value="NERD"/>
    <property type="match status" value="1"/>
</dbReference>
<gene>
    <name evidence="2" type="ORF">CWO92_15710</name>
</gene>